<evidence type="ECO:0000313" key="3">
    <source>
        <dbReference type="Proteomes" id="UP000178570"/>
    </source>
</evidence>
<evidence type="ECO:0000256" key="1">
    <source>
        <dbReference type="SAM" id="Phobius"/>
    </source>
</evidence>
<reference evidence="2 3" key="1">
    <citation type="journal article" date="2016" name="Nat. Commun.">
        <title>Thousands of microbial genomes shed light on interconnected biogeochemical processes in an aquifer system.</title>
        <authorList>
            <person name="Anantharaman K."/>
            <person name="Brown C.T."/>
            <person name="Hug L.A."/>
            <person name="Sharon I."/>
            <person name="Castelle C.J."/>
            <person name="Probst A.J."/>
            <person name="Thomas B.C."/>
            <person name="Singh A."/>
            <person name="Wilkins M.J."/>
            <person name="Karaoz U."/>
            <person name="Brodie E.L."/>
            <person name="Williams K.H."/>
            <person name="Hubbard S.S."/>
            <person name="Banfield J.F."/>
        </authorList>
    </citation>
    <scope>NUCLEOTIDE SEQUENCE [LARGE SCALE GENOMIC DNA]</scope>
</reference>
<proteinExistence type="predicted"/>
<keyword evidence="1" id="KW-1133">Transmembrane helix</keyword>
<dbReference type="InterPro" id="IPR058286">
    <property type="entry name" value="DUF7980"/>
</dbReference>
<protein>
    <submittedName>
        <fullName evidence="2">Uncharacterized protein</fullName>
    </submittedName>
</protein>
<sequence length="122" mass="14040">MRKKTISGIIMAIGFLLSPLSWWNDVFINLPLAYLGGVFASLVFKDWFFPGVLVTYWLTNILGFLMIHFGVNGLTLREGETQRFHKKEIIVYLVATIVYTLAIFVLFKRGIVKLPWEYFMGG</sequence>
<comment type="caution">
    <text evidence="2">The sequence shown here is derived from an EMBL/GenBank/DDBJ whole genome shotgun (WGS) entry which is preliminary data.</text>
</comment>
<dbReference type="Proteomes" id="UP000178570">
    <property type="component" value="Unassembled WGS sequence"/>
</dbReference>
<organism evidence="2 3">
    <name type="scientific">Candidatus Brennerbacteria bacterium RIFOXYD1_FULL_41_16</name>
    <dbReference type="NCBI Taxonomy" id="1797529"/>
    <lineage>
        <taxon>Bacteria</taxon>
        <taxon>Candidatus Brenneribacteriota</taxon>
    </lineage>
</organism>
<dbReference type="EMBL" id="MHHY01000012">
    <property type="protein sequence ID" value="OGY39995.1"/>
    <property type="molecule type" value="Genomic_DNA"/>
</dbReference>
<dbReference type="Pfam" id="PF25937">
    <property type="entry name" value="DUF7980"/>
    <property type="match status" value="1"/>
</dbReference>
<gene>
    <name evidence="2" type="ORF">A2570_00700</name>
</gene>
<evidence type="ECO:0000313" key="2">
    <source>
        <dbReference type="EMBL" id="OGY39995.1"/>
    </source>
</evidence>
<dbReference type="STRING" id="1797529.A2570_00700"/>
<keyword evidence="1" id="KW-0472">Membrane</keyword>
<feature type="transmembrane region" description="Helical" evidence="1">
    <location>
        <begin position="51"/>
        <end position="69"/>
    </location>
</feature>
<feature type="transmembrane region" description="Helical" evidence="1">
    <location>
        <begin position="89"/>
        <end position="107"/>
    </location>
</feature>
<name>A0A1G1XIU5_9BACT</name>
<accession>A0A1G1XIU5</accession>
<dbReference type="AlphaFoldDB" id="A0A1G1XIU5"/>
<keyword evidence="1" id="KW-0812">Transmembrane</keyword>
<feature type="transmembrane region" description="Helical" evidence="1">
    <location>
        <begin position="5"/>
        <end position="22"/>
    </location>
</feature>